<feature type="coiled-coil region" evidence="1">
    <location>
        <begin position="98"/>
        <end position="132"/>
    </location>
</feature>
<dbReference type="OrthoDB" id="3182339at2759"/>
<dbReference type="EMBL" id="JAGFBS010000080">
    <property type="protein sequence ID" value="KAG6369471.1"/>
    <property type="molecule type" value="Genomic_DNA"/>
</dbReference>
<evidence type="ECO:0000256" key="1">
    <source>
        <dbReference type="SAM" id="Coils"/>
    </source>
</evidence>
<organism evidence="2 3">
    <name type="scientific">Boletus reticuloceps</name>
    <dbReference type="NCBI Taxonomy" id="495285"/>
    <lineage>
        <taxon>Eukaryota</taxon>
        <taxon>Fungi</taxon>
        <taxon>Dikarya</taxon>
        <taxon>Basidiomycota</taxon>
        <taxon>Agaricomycotina</taxon>
        <taxon>Agaricomycetes</taxon>
        <taxon>Agaricomycetidae</taxon>
        <taxon>Boletales</taxon>
        <taxon>Boletineae</taxon>
        <taxon>Boletaceae</taxon>
        <taxon>Boletoideae</taxon>
        <taxon>Boletus</taxon>
    </lineage>
</organism>
<dbReference type="Proteomes" id="UP000683000">
    <property type="component" value="Unassembled WGS sequence"/>
</dbReference>
<sequence>MLLTTIELWVALDKIALKEIPMLTDYSPEVPTSLLEDLLLCKTASLLPSSPSPRIPLSLPLPVEQLVVGVFSDNHCEHLWCPLLQRISSLQSLKSRIEKAVQQEVDEKVDELENENARYAELKHEAANIEHKFGVNRRGYEYHDNNCYKCALERELST</sequence>
<gene>
    <name evidence="2" type="ORF">JVT61DRAFT_14841</name>
</gene>
<evidence type="ECO:0000313" key="3">
    <source>
        <dbReference type="Proteomes" id="UP000683000"/>
    </source>
</evidence>
<protein>
    <submittedName>
        <fullName evidence="2">Uncharacterized protein</fullName>
    </submittedName>
</protein>
<keyword evidence="1" id="KW-0175">Coiled coil</keyword>
<dbReference type="AlphaFoldDB" id="A0A8I3A2X4"/>
<proteinExistence type="predicted"/>
<reference evidence="2" key="1">
    <citation type="submission" date="2021-03" db="EMBL/GenBank/DDBJ databases">
        <title>Evolutionary innovations through gain and loss of genes in the ectomycorrhizal Boletales.</title>
        <authorList>
            <person name="Wu G."/>
            <person name="Miyauchi S."/>
            <person name="Morin E."/>
            <person name="Yang Z.-L."/>
            <person name="Xu J."/>
            <person name="Martin F.M."/>
        </authorList>
    </citation>
    <scope>NUCLEOTIDE SEQUENCE</scope>
    <source>
        <strain evidence="2">BR01</strain>
    </source>
</reference>
<accession>A0A8I3A2X4</accession>
<name>A0A8I3A2X4_9AGAM</name>
<keyword evidence="3" id="KW-1185">Reference proteome</keyword>
<comment type="caution">
    <text evidence="2">The sequence shown here is derived from an EMBL/GenBank/DDBJ whole genome shotgun (WGS) entry which is preliminary data.</text>
</comment>
<evidence type="ECO:0000313" key="2">
    <source>
        <dbReference type="EMBL" id="KAG6369471.1"/>
    </source>
</evidence>